<dbReference type="EMBL" id="BSYO01000005">
    <property type="protein sequence ID" value="GMH04902.1"/>
    <property type="molecule type" value="Genomic_DNA"/>
</dbReference>
<proteinExistence type="predicted"/>
<evidence type="ECO:0000313" key="3">
    <source>
        <dbReference type="Proteomes" id="UP001279734"/>
    </source>
</evidence>
<keyword evidence="1" id="KW-0472">Membrane</keyword>
<keyword evidence="1" id="KW-1133">Transmembrane helix</keyword>
<dbReference type="Proteomes" id="UP001279734">
    <property type="component" value="Unassembled WGS sequence"/>
</dbReference>
<keyword evidence="1" id="KW-0812">Transmembrane</keyword>
<feature type="transmembrane region" description="Helical" evidence="1">
    <location>
        <begin position="35"/>
        <end position="53"/>
    </location>
</feature>
<evidence type="ECO:0000256" key="1">
    <source>
        <dbReference type="SAM" id="Phobius"/>
    </source>
</evidence>
<organism evidence="2 3">
    <name type="scientific">Nepenthes gracilis</name>
    <name type="common">Slender pitcher plant</name>
    <dbReference type="NCBI Taxonomy" id="150966"/>
    <lineage>
        <taxon>Eukaryota</taxon>
        <taxon>Viridiplantae</taxon>
        <taxon>Streptophyta</taxon>
        <taxon>Embryophyta</taxon>
        <taxon>Tracheophyta</taxon>
        <taxon>Spermatophyta</taxon>
        <taxon>Magnoliopsida</taxon>
        <taxon>eudicotyledons</taxon>
        <taxon>Gunneridae</taxon>
        <taxon>Pentapetalae</taxon>
        <taxon>Caryophyllales</taxon>
        <taxon>Nepenthaceae</taxon>
        <taxon>Nepenthes</taxon>
    </lineage>
</organism>
<comment type="caution">
    <text evidence="2">The sequence shown here is derived from an EMBL/GenBank/DDBJ whole genome shotgun (WGS) entry which is preliminary data.</text>
</comment>
<protein>
    <submittedName>
        <fullName evidence="2">Uncharacterized protein</fullName>
    </submittedName>
</protein>
<evidence type="ECO:0000313" key="2">
    <source>
        <dbReference type="EMBL" id="GMH04902.1"/>
    </source>
</evidence>
<keyword evidence="3" id="KW-1185">Reference proteome</keyword>
<accession>A0AAD3XHL6</accession>
<sequence>MCGAAYVVWNWLQFWTGSCLPCPWITPWFISAADLLPFGISFVTMMQIALVFFGTLESRFLLCCCCYVFNNQRWSLLVSEVGIVQNALPCQLFGIQTIDVEFVPPGLGFSSIRSIGFGFGCMAVVGQRHLGLQNCSSHCFLSPAPCSLKSADGFLLDTVGSHLLALYRDLLDLMPNMCISHVTLRKVGMYVYVVVGSMAVGD</sequence>
<gene>
    <name evidence="2" type="ORF">Nepgr_006742</name>
</gene>
<dbReference type="AlphaFoldDB" id="A0AAD3XHL6"/>
<name>A0AAD3XHL6_NEPGR</name>
<reference evidence="2" key="1">
    <citation type="submission" date="2023-05" db="EMBL/GenBank/DDBJ databases">
        <title>Nepenthes gracilis genome sequencing.</title>
        <authorList>
            <person name="Fukushima K."/>
        </authorList>
    </citation>
    <scope>NUCLEOTIDE SEQUENCE</scope>
    <source>
        <strain evidence="2">SING2019-196</strain>
    </source>
</reference>